<name>A0A9D3VTB8_9ROSI</name>
<evidence type="ECO:0000313" key="3">
    <source>
        <dbReference type="Proteomes" id="UP000828251"/>
    </source>
</evidence>
<organism evidence="2 3">
    <name type="scientific">Gossypium stocksii</name>
    <dbReference type="NCBI Taxonomy" id="47602"/>
    <lineage>
        <taxon>Eukaryota</taxon>
        <taxon>Viridiplantae</taxon>
        <taxon>Streptophyta</taxon>
        <taxon>Embryophyta</taxon>
        <taxon>Tracheophyta</taxon>
        <taxon>Spermatophyta</taxon>
        <taxon>Magnoliopsida</taxon>
        <taxon>eudicotyledons</taxon>
        <taxon>Gunneridae</taxon>
        <taxon>Pentapetalae</taxon>
        <taxon>rosids</taxon>
        <taxon>malvids</taxon>
        <taxon>Malvales</taxon>
        <taxon>Malvaceae</taxon>
        <taxon>Malvoideae</taxon>
        <taxon>Gossypium</taxon>
    </lineage>
</organism>
<dbReference type="EMBL" id="JAIQCV010000005">
    <property type="protein sequence ID" value="KAH1097045.1"/>
    <property type="molecule type" value="Genomic_DNA"/>
</dbReference>
<protein>
    <submittedName>
        <fullName evidence="2">Uncharacterized protein</fullName>
    </submittedName>
</protein>
<feature type="region of interest" description="Disordered" evidence="1">
    <location>
        <begin position="76"/>
        <end position="106"/>
    </location>
</feature>
<proteinExistence type="predicted"/>
<dbReference type="AlphaFoldDB" id="A0A9D3VTB8"/>
<gene>
    <name evidence="2" type="ORF">J1N35_013966</name>
</gene>
<comment type="caution">
    <text evidence="2">The sequence shown here is derived from an EMBL/GenBank/DDBJ whole genome shotgun (WGS) entry which is preliminary data.</text>
</comment>
<evidence type="ECO:0000313" key="2">
    <source>
        <dbReference type="EMBL" id="KAH1097045.1"/>
    </source>
</evidence>
<accession>A0A9D3VTB8</accession>
<keyword evidence="3" id="KW-1185">Reference proteome</keyword>
<sequence>MVLCQERGIMPRAGLEILENKGLMNEASIERMTRGKDTPILKEAETSKARMGQLSPSPLSEFLVFPPIIYNYNLSSSDDDVEGQDRPVASPPIVQVSDNEKEEESTNMEECLRKIDNLFKDGIFVDQEDSIIENGERPVKVAEVTSEEQCNSWVIVVYTRPLQVASPTQTTADDVSAEL</sequence>
<dbReference type="Proteomes" id="UP000828251">
    <property type="component" value="Unassembled WGS sequence"/>
</dbReference>
<reference evidence="2 3" key="1">
    <citation type="journal article" date="2021" name="Plant Biotechnol. J.">
        <title>Multi-omics assisted identification of the key and species-specific regulatory components of drought-tolerant mechanisms in Gossypium stocksii.</title>
        <authorList>
            <person name="Yu D."/>
            <person name="Ke L."/>
            <person name="Zhang D."/>
            <person name="Wu Y."/>
            <person name="Sun Y."/>
            <person name="Mei J."/>
            <person name="Sun J."/>
            <person name="Sun Y."/>
        </authorList>
    </citation>
    <scope>NUCLEOTIDE SEQUENCE [LARGE SCALE GENOMIC DNA]</scope>
    <source>
        <strain evidence="3">cv. E1</strain>
        <tissue evidence="2">Leaf</tissue>
    </source>
</reference>
<evidence type="ECO:0000256" key="1">
    <source>
        <dbReference type="SAM" id="MobiDB-lite"/>
    </source>
</evidence>